<reference evidence="1" key="1">
    <citation type="submission" date="2014-09" db="EMBL/GenBank/DDBJ databases">
        <authorList>
            <person name="Magalhaes I.L.F."/>
            <person name="Oliveira U."/>
            <person name="Santos F.R."/>
            <person name="Vidigal T.H.D.A."/>
            <person name="Brescovit A.D."/>
            <person name="Santos A.J."/>
        </authorList>
    </citation>
    <scope>NUCLEOTIDE SEQUENCE</scope>
    <source>
        <tissue evidence="1">Shoot tissue taken approximately 20 cm above the soil surface</tissue>
    </source>
</reference>
<dbReference type="EMBL" id="GBRH01178721">
    <property type="protein sequence ID" value="JAE19175.1"/>
    <property type="molecule type" value="Transcribed_RNA"/>
</dbReference>
<reference evidence="1" key="2">
    <citation type="journal article" date="2015" name="Data Brief">
        <title>Shoot transcriptome of the giant reed, Arundo donax.</title>
        <authorList>
            <person name="Barrero R.A."/>
            <person name="Guerrero F.D."/>
            <person name="Moolhuijzen P."/>
            <person name="Goolsby J.A."/>
            <person name="Tidwell J."/>
            <person name="Bellgard S.E."/>
            <person name="Bellgard M.I."/>
        </authorList>
    </citation>
    <scope>NUCLEOTIDE SEQUENCE</scope>
    <source>
        <tissue evidence="1">Shoot tissue taken approximately 20 cm above the soil surface</tissue>
    </source>
</reference>
<proteinExistence type="predicted"/>
<dbReference type="AlphaFoldDB" id="A0A0A9G268"/>
<organism evidence="1">
    <name type="scientific">Arundo donax</name>
    <name type="common">Giant reed</name>
    <name type="synonym">Donax arundinaceus</name>
    <dbReference type="NCBI Taxonomy" id="35708"/>
    <lineage>
        <taxon>Eukaryota</taxon>
        <taxon>Viridiplantae</taxon>
        <taxon>Streptophyta</taxon>
        <taxon>Embryophyta</taxon>
        <taxon>Tracheophyta</taxon>
        <taxon>Spermatophyta</taxon>
        <taxon>Magnoliopsida</taxon>
        <taxon>Liliopsida</taxon>
        <taxon>Poales</taxon>
        <taxon>Poaceae</taxon>
        <taxon>PACMAD clade</taxon>
        <taxon>Arundinoideae</taxon>
        <taxon>Arundineae</taxon>
        <taxon>Arundo</taxon>
    </lineage>
</organism>
<name>A0A0A9G268_ARUDO</name>
<accession>A0A0A9G268</accession>
<sequence length="47" mass="5156">MKGLHCSIGLCQLLVSSQLWSSVLASWICLHVLGGSCRPWNLSVRCL</sequence>
<evidence type="ECO:0000313" key="1">
    <source>
        <dbReference type="EMBL" id="JAE19175.1"/>
    </source>
</evidence>
<protein>
    <submittedName>
        <fullName evidence="1">Uncharacterized protein</fullName>
    </submittedName>
</protein>